<sequence>MTEPQKPLTFSQMVDRMIGENRQPRQDILSKAGLDKVQQAPQEIRIQRLFESCVFKSGLSCVVGGGLGAAFGIFTAGIDPNITGTQTPTVKLVWKEMKFRTVSYAKNFALIGAMFAGTECVIESYRGKTELFNGTASGAIVGGVIGFRAGLQAGLLGAAGFAAFSAAIDYYFRH</sequence>
<reference evidence="10 11" key="1">
    <citation type="submission" date="2020-08" db="EMBL/GenBank/DDBJ databases">
        <authorList>
            <person name="Hejnol A."/>
        </authorList>
    </citation>
    <scope>NUCLEOTIDE SEQUENCE [LARGE SCALE GENOMIC DNA]</scope>
</reference>
<keyword evidence="3 9" id="KW-0812">Transmembrane</keyword>
<dbReference type="OrthoDB" id="75343at2759"/>
<evidence type="ECO:0000256" key="6">
    <source>
        <dbReference type="ARBA" id="ARBA00023128"/>
    </source>
</evidence>
<keyword evidence="11" id="KW-1185">Reference proteome</keyword>
<evidence type="ECO:0000313" key="11">
    <source>
        <dbReference type="Proteomes" id="UP000549394"/>
    </source>
</evidence>
<keyword evidence="6 9" id="KW-0496">Mitochondrion</keyword>
<keyword evidence="5 9" id="KW-1133">Transmembrane helix</keyword>
<comment type="similarity">
    <text evidence="2 9">Belongs to the Tim17/Tim22/Tim23 family.</text>
</comment>
<evidence type="ECO:0000256" key="8">
    <source>
        <dbReference type="ARBA" id="ARBA00024713"/>
    </source>
</evidence>
<dbReference type="AlphaFoldDB" id="A0A7I8WAR8"/>
<keyword evidence="7 9" id="KW-0472">Membrane</keyword>
<dbReference type="GO" id="GO:0042721">
    <property type="term" value="C:TIM22 mitochondrial import inner membrane insertion complex"/>
    <property type="evidence" value="ECO:0007669"/>
    <property type="project" value="UniProtKB-UniRule"/>
</dbReference>
<protein>
    <recommendedName>
        <fullName evidence="9">Mitochondrial import inner membrane translocase subunit TIM22</fullName>
    </recommendedName>
</protein>
<evidence type="ECO:0000256" key="1">
    <source>
        <dbReference type="ARBA" id="ARBA00004448"/>
    </source>
</evidence>
<feature type="transmembrane region" description="Helical" evidence="9">
    <location>
        <begin position="155"/>
        <end position="172"/>
    </location>
</feature>
<dbReference type="Proteomes" id="UP000549394">
    <property type="component" value="Unassembled WGS sequence"/>
</dbReference>
<dbReference type="PANTHER" id="PTHR14110:SF0">
    <property type="entry name" value="MITOCHONDRIAL IMPORT INNER MEMBRANE TRANSLOCASE SUBUNIT TIM22"/>
    <property type="match status" value="1"/>
</dbReference>
<dbReference type="GO" id="GO:0045039">
    <property type="term" value="P:protein insertion into mitochondrial inner membrane"/>
    <property type="evidence" value="ECO:0007669"/>
    <property type="project" value="UniProtKB-UniRule"/>
</dbReference>
<dbReference type="PANTHER" id="PTHR14110">
    <property type="entry name" value="MITOCHONDRIAL IMPORT INNER MEMBRANE TRANSLOCASE SUBUNIT TIM22"/>
    <property type="match status" value="1"/>
</dbReference>
<comment type="subunit">
    <text evidence="9">Component of the TIM22 complex.</text>
</comment>
<evidence type="ECO:0000313" key="10">
    <source>
        <dbReference type="EMBL" id="CAD5125222.1"/>
    </source>
</evidence>
<evidence type="ECO:0000256" key="3">
    <source>
        <dbReference type="ARBA" id="ARBA00022692"/>
    </source>
</evidence>
<comment type="caution">
    <text evidence="10">The sequence shown here is derived from an EMBL/GenBank/DDBJ whole genome shotgun (WGS) entry which is preliminary data.</text>
</comment>
<keyword evidence="9" id="KW-0813">Transport</keyword>
<keyword evidence="4 9" id="KW-0999">Mitochondrion inner membrane</keyword>
<evidence type="ECO:0000256" key="7">
    <source>
        <dbReference type="ARBA" id="ARBA00023136"/>
    </source>
</evidence>
<accession>A0A7I8WAR8</accession>
<dbReference type="GO" id="GO:0008320">
    <property type="term" value="F:protein transmembrane transporter activity"/>
    <property type="evidence" value="ECO:0007669"/>
    <property type="project" value="UniProtKB-UniRule"/>
</dbReference>
<keyword evidence="9" id="KW-0811">Translocation</keyword>
<evidence type="ECO:0000256" key="4">
    <source>
        <dbReference type="ARBA" id="ARBA00022792"/>
    </source>
</evidence>
<dbReference type="Pfam" id="PF02466">
    <property type="entry name" value="Tim17"/>
    <property type="match status" value="1"/>
</dbReference>
<dbReference type="EMBL" id="CAJFCJ010000025">
    <property type="protein sequence ID" value="CAD5125222.1"/>
    <property type="molecule type" value="Genomic_DNA"/>
</dbReference>
<dbReference type="GO" id="GO:0030943">
    <property type="term" value="F:mitochondrion targeting sequence binding"/>
    <property type="evidence" value="ECO:0007669"/>
    <property type="project" value="TreeGrafter"/>
</dbReference>
<name>A0A7I8WAR8_9ANNE</name>
<evidence type="ECO:0000256" key="5">
    <source>
        <dbReference type="ARBA" id="ARBA00022989"/>
    </source>
</evidence>
<keyword evidence="9" id="KW-0653">Protein transport</keyword>
<organism evidence="10 11">
    <name type="scientific">Dimorphilus gyrociliatus</name>
    <dbReference type="NCBI Taxonomy" id="2664684"/>
    <lineage>
        <taxon>Eukaryota</taxon>
        <taxon>Metazoa</taxon>
        <taxon>Spiralia</taxon>
        <taxon>Lophotrochozoa</taxon>
        <taxon>Annelida</taxon>
        <taxon>Polychaeta</taxon>
        <taxon>Polychaeta incertae sedis</taxon>
        <taxon>Dinophilidae</taxon>
        <taxon>Dimorphilus</taxon>
    </lineage>
</organism>
<gene>
    <name evidence="10" type="ORF">DGYR_LOCUS12635</name>
</gene>
<comment type="caution">
    <text evidence="9">Lacks conserved residue(s) required for the propagation of feature annotation.</text>
</comment>
<evidence type="ECO:0000256" key="9">
    <source>
        <dbReference type="RuleBase" id="RU367038"/>
    </source>
</evidence>
<dbReference type="InterPro" id="IPR039175">
    <property type="entry name" value="TIM22"/>
</dbReference>
<comment type="subcellular location">
    <subcellularLocation>
        <location evidence="1 9">Mitochondrion inner membrane</location>
        <topology evidence="1 9">Multi-pass membrane protein</topology>
    </subcellularLocation>
</comment>
<comment type="function">
    <text evidence="8 9">Essential core component of the TIM22 complex, a complex that mediates the import and insertion of multi-pass transmembrane proteins into the mitochondrial inner membrane. In the TIM22 complex, it constitutes the voltage-activated and signal-gated channel. Forms a twin-pore translocase that uses the membrane potential as external driving force in 2 voltage-dependent steps.</text>
</comment>
<proteinExistence type="inferred from homology"/>
<evidence type="ECO:0000256" key="2">
    <source>
        <dbReference type="ARBA" id="ARBA00008444"/>
    </source>
</evidence>